<organism evidence="1 2">
    <name type="scientific">Paraburkholderia susongensis</name>
    <dbReference type="NCBI Taxonomy" id="1515439"/>
    <lineage>
        <taxon>Bacteria</taxon>
        <taxon>Pseudomonadati</taxon>
        <taxon>Pseudomonadota</taxon>
        <taxon>Betaproteobacteria</taxon>
        <taxon>Burkholderiales</taxon>
        <taxon>Burkholderiaceae</taxon>
        <taxon>Paraburkholderia</taxon>
    </lineage>
</organism>
<dbReference type="STRING" id="1515439.SAMN06265784_115124"/>
<dbReference type="Gene3D" id="3.30.420.40">
    <property type="match status" value="2"/>
</dbReference>
<dbReference type="OrthoDB" id="9125096at2"/>
<dbReference type="Proteomes" id="UP000193228">
    <property type="component" value="Unassembled WGS sequence"/>
</dbReference>
<gene>
    <name evidence="1" type="ORF">SAMN06265784_115124</name>
</gene>
<evidence type="ECO:0000313" key="2">
    <source>
        <dbReference type="Proteomes" id="UP000193228"/>
    </source>
</evidence>
<protein>
    <submittedName>
        <fullName evidence="1">Type IV pilus assembly protein PilM</fullName>
    </submittedName>
</protein>
<reference evidence="2" key="1">
    <citation type="submission" date="2017-04" db="EMBL/GenBank/DDBJ databases">
        <authorList>
            <person name="Varghese N."/>
            <person name="Submissions S."/>
        </authorList>
    </citation>
    <scope>NUCLEOTIDE SEQUENCE [LARGE SCALE GENOMIC DNA]</scope>
    <source>
        <strain evidence="2">LMG 29540</strain>
    </source>
</reference>
<dbReference type="Gene3D" id="3.30.1490.300">
    <property type="match status" value="1"/>
</dbReference>
<dbReference type="EMBL" id="FXAT01000015">
    <property type="protein sequence ID" value="SMG60202.1"/>
    <property type="molecule type" value="Genomic_DNA"/>
</dbReference>
<name>A0A1X7M3Z7_9BURK</name>
<dbReference type="AlphaFoldDB" id="A0A1X7M3Z7"/>
<proteinExistence type="predicted"/>
<keyword evidence="2" id="KW-1185">Reference proteome</keyword>
<dbReference type="Pfam" id="PF11104">
    <property type="entry name" value="PilM_2"/>
    <property type="match status" value="1"/>
</dbReference>
<dbReference type="InterPro" id="IPR043129">
    <property type="entry name" value="ATPase_NBD"/>
</dbReference>
<accession>A0A1X7M3Z7</accession>
<evidence type="ECO:0000313" key="1">
    <source>
        <dbReference type="EMBL" id="SMG60202.1"/>
    </source>
</evidence>
<dbReference type="SUPFAM" id="SSF53067">
    <property type="entry name" value="Actin-like ATPase domain"/>
    <property type="match status" value="1"/>
</dbReference>
<dbReference type="InterPro" id="IPR005883">
    <property type="entry name" value="PilM"/>
</dbReference>
<dbReference type="RefSeq" id="WP_085489213.1">
    <property type="nucleotide sequence ID" value="NZ_FXAT01000015.1"/>
</dbReference>
<sequence>MAYKNSWLEAMQSGRQRFAAGIDIGSQSVRLVVLSQRSRAFGALHLEYVQTVPLAAGAMAGTEVVDRQAVARALRDVFAGLPRLCATHALQCAMAVPASATLTTTVPLAQLAAQSHCAEEDGGPALAGLAPAVMGEAERIAGIERHALAVDWFVDETPSPVRSVTIAATARQHLEARIECAAAAGISLTAIDGEPHAALRAMRYAADQELDPNEPYAALWIGTDGVYGWRVVDGVIDGQMHYPAPEHADLADALRDLAHGPVLDCALVGGEIDLLDGVGFSLADVGDVLGCSVLPFECALLGNRVRPLDDALLHEPAGAVAFGLALRGVIE</sequence>